<feature type="transmembrane region" description="Helical" evidence="1">
    <location>
        <begin position="351"/>
        <end position="370"/>
    </location>
</feature>
<evidence type="ECO:0000313" key="3">
    <source>
        <dbReference type="Proteomes" id="UP001551658"/>
    </source>
</evidence>
<feature type="transmembrane region" description="Helical" evidence="1">
    <location>
        <begin position="64"/>
        <end position="82"/>
    </location>
</feature>
<comment type="caution">
    <text evidence="2">The sequence shown here is derived from an EMBL/GenBank/DDBJ whole genome shotgun (WGS) entry which is preliminary data.</text>
</comment>
<keyword evidence="1" id="KW-1133">Transmembrane helix</keyword>
<dbReference type="RefSeq" id="WP_357973463.1">
    <property type="nucleotide sequence ID" value="NZ_JBFAIH010000002.1"/>
</dbReference>
<keyword evidence="3" id="KW-1185">Reference proteome</keyword>
<dbReference type="PANTHER" id="PTHR36840:SF1">
    <property type="entry name" value="BLL5714 PROTEIN"/>
    <property type="match status" value="1"/>
</dbReference>
<feature type="transmembrane region" description="Helical" evidence="1">
    <location>
        <begin position="217"/>
        <end position="236"/>
    </location>
</feature>
<protein>
    <submittedName>
        <fullName evidence="2">Low temperature requirement protein A</fullName>
    </submittedName>
</protein>
<name>A0ABV3F2L4_9NOCA</name>
<feature type="transmembrane region" description="Helical" evidence="1">
    <location>
        <begin position="151"/>
        <end position="170"/>
    </location>
</feature>
<keyword evidence="1" id="KW-0472">Membrane</keyword>
<evidence type="ECO:0000313" key="2">
    <source>
        <dbReference type="EMBL" id="MEV0361883.1"/>
    </source>
</evidence>
<dbReference type="Proteomes" id="UP001551658">
    <property type="component" value="Unassembled WGS sequence"/>
</dbReference>
<feature type="transmembrane region" description="Helical" evidence="1">
    <location>
        <begin position="287"/>
        <end position="307"/>
    </location>
</feature>
<dbReference type="EMBL" id="JBFAIH010000002">
    <property type="protein sequence ID" value="MEV0361883.1"/>
    <property type="molecule type" value="Genomic_DNA"/>
</dbReference>
<evidence type="ECO:0000256" key="1">
    <source>
        <dbReference type="SAM" id="Phobius"/>
    </source>
</evidence>
<accession>A0ABV3F2L4</accession>
<dbReference type="InterPro" id="IPR010640">
    <property type="entry name" value="Low_temperature_requirement_A"/>
</dbReference>
<feature type="transmembrane region" description="Helical" evidence="1">
    <location>
        <begin position="31"/>
        <end position="52"/>
    </location>
</feature>
<organism evidence="2 3">
    <name type="scientific">Nocardia fusca</name>
    <dbReference type="NCBI Taxonomy" id="941183"/>
    <lineage>
        <taxon>Bacteria</taxon>
        <taxon>Bacillati</taxon>
        <taxon>Actinomycetota</taxon>
        <taxon>Actinomycetes</taxon>
        <taxon>Mycobacteriales</taxon>
        <taxon>Nocardiaceae</taxon>
        <taxon>Nocardia</taxon>
    </lineage>
</organism>
<feature type="transmembrane region" description="Helical" evidence="1">
    <location>
        <begin position="319"/>
        <end position="339"/>
    </location>
</feature>
<feature type="transmembrane region" description="Helical" evidence="1">
    <location>
        <begin position="120"/>
        <end position="139"/>
    </location>
</feature>
<reference evidence="2 3" key="1">
    <citation type="submission" date="2024-06" db="EMBL/GenBank/DDBJ databases">
        <title>The Natural Products Discovery Center: Release of the First 8490 Sequenced Strains for Exploring Actinobacteria Biosynthetic Diversity.</title>
        <authorList>
            <person name="Kalkreuter E."/>
            <person name="Kautsar S.A."/>
            <person name="Yang D."/>
            <person name="Bader C.D."/>
            <person name="Teijaro C.N."/>
            <person name="Fluegel L."/>
            <person name="Davis C.M."/>
            <person name="Simpson J.R."/>
            <person name="Lauterbach L."/>
            <person name="Steele A.D."/>
            <person name="Gui C."/>
            <person name="Meng S."/>
            <person name="Li G."/>
            <person name="Viehrig K."/>
            <person name="Ye F."/>
            <person name="Su P."/>
            <person name="Kiefer A.F."/>
            <person name="Nichols A."/>
            <person name="Cepeda A.J."/>
            <person name="Yan W."/>
            <person name="Fan B."/>
            <person name="Jiang Y."/>
            <person name="Adhikari A."/>
            <person name="Zheng C.-J."/>
            <person name="Schuster L."/>
            <person name="Cowan T.M."/>
            <person name="Smanski M.J."/>
            <person name="Chevrette M.G."/>
            <person name="De Carvalho L.P.S."/>
            <person name="Shen B."/>
        </authorList>
    </citation>
    <scope>NUCLEOTIDE SEQUENCE [LARGE SCALE GENOMIC DNA]</scope>
    <source>
        <strain evidence="2 3">NPDC050671</strain>
    </source>
</reference>
<proteinExistence type="predicted"/>
<keyword evidence="1" id="KW-0812">Transmembrane</keyword>
<dbReference type="Pfam" id="PF06772">
    <property type="entry name" value="LtrA"/>
    <property type="match status" value="1"/>
</dbReference>
<feature type="transmembrane region" description="Helical" evidence="1">
    <location>
        <begin position="176"/>
        <end position="196"/>
    </location>
</feature>
<sequence>MTNSAHSGRLRVRMRGRSVDEPHRASTGLELLFDLSFVVAVAAIVSQLGHAIGAGHPLSGLLPFLQVFFAIWWAWMNFTWFASSYDTDDVPYRLLTWVQMVGVLILAAGVPAAFGHDDYLAITVGYLVMRSGLVAQWLRAARDDRPGRRTALRYATGIAVLEALWLLRLLSAELDVLPAVVVNPIFLALAAAELAIPVWAERARGTAWHPHHIAERYTLFTIILLGESVLAVSTGVADALDHGLRPTLVVTALSGLVLLFALWWLYDLEPSGAALSDRRTRSFLWGYTHYAIFAALAALGAGLEVAVRSGDGHTSVSSLVTGYAVAIPTAVFLVLLWAAHAGIAARSPIRTRVLFGTSVAVLIAPVATAAVPASTVVVIALLTATAVAVTLAAQHPCPRANSWGGGGRES</sequence>
<gene>
    <name evidence="2" type="ORF">AB0H72_04195</name>
</gene>
<dbReference type="PANTHER" id="PTHR36840">
    <property type="entry name" value="BLL5714 PROTEIN"/>
    <property type="match status" value="1"/>
</dbReference>
<feature type="transmembrane region" description="Helical" evidence="1">
    <location>
        <begin position="94"/>
        <end position="114"/>
    </location>
</feature>
<feature type="transmembrane region" description="Helical" evidence="1">
    <location>
        <begin position="248"/>
        <end position="266"/>
    </location>
</feature>